<accession>A0ABW2XQX6</accession>
<comment type="caution">
    <text evidence="6">The sequence shown here is derived from an EMBL/GenBank/DDBJ whole genome shotgun (WGS) entry which is preliminary data.</text>
</comment>
<dbReference type="CDD" id="cd13588">
    <property type="entry name" value="PBP2_polyamine_1"/>
    <property type="match status" value="1"/>
</dbReference>
<feature type="compositionally biased region" description="Basic and acidic residues" evidence="5">
    <location>
        <begin position="1"/>
        <end position="12"/>
    </location>
</feature>
<dbReference type="RefSeq" id="WP_378324132.1">
    <property type="nucleotide sequence ID" value="NZ_JBHTGP010000013.1"/>
</dbReference>
<name>A0ABW2XQX6_9ACTN</name>
<dbReference type="PRINTS" id="PR00909">
    <property type="entry name" value="SPERMDNBNDNG"/>
</dbReference>
<comment type="subcellular location">
    <subcellularLocation>
        <location evidence="1">Periplasm</location>
    </subcellularLocation>
</comment>
<dbReference type="Pfam" id="PF13416">
    <property type="entry name" value="SBP_bac_8"/>
    <property type="match status" value="1"/>
</dbReference>
<dbReference type="Gene3D" id="3.40.190.10">
    <property type="entry name" value="Periplasmic binding protein-like II"/>
    <property type="match status" value="2"/>
</dbReference>
<dbReference type="InterPro" id="IPR006059">
    <property type="entry name" value="SBP"/>
</dbReference>
<feature type="compositionally biased region" description="Low complexity" evidence="5">
    <location>
        <begin position="25"/>
        <end position="35"/>
    </location>
</feature>
<evidence type="ECO:0000256" key="3">
    <source>
        <dbReference type="ARBA" id="ARBA00022729"/>
    </source>
</evidence>
<organism evidence="6 7">
    <name type="scientific">Actinomadura fibrosa</name>
    <dbReference type="NCBI Taxonomy" id="111802"/>
    <lineage>
        <taxon>Bacteria</taxon>
        <taxon>Bacillati</taxon>
        <taxon>Actinomycetota</taxon>
        <taxon>Actinomycetes</taxon>
        <taxon>Streptosporangiales</taxon>
        <taxon>Thermomonosporaceae</taxon>
        <taxon>Actinomadura</taxon>
    </lineage>
</organism>
<dbReference type="SUPFAM" id="SSF53850">
    <property type="entry name" value="Periplasmic binding protein-like II"/>
    <property type="match status" value="1"/>
</dbReference>
<keyword evidence="2" id="KW-0813">Transport</keyword>
<dbReference type="EMBL" id="JBHTGP010000013">
    <property type="protein sequence ID" value="MFD0688272.1"/>
    <property type="molecule type" value="Genomic_DNA"/>
</dbReference>
<keyword evidence="4" id="KW-0574">Periplasm</keyword>
<evidence type="ECO:0000256" key="1">
    <source>
        <dbReference type="ARBA" id="ARBA00004418"/>
    </source>
</evidence>
<evidence type="ECO:0000313" key="6">
    <source>
        <dbReference type="EMBL" id="MFD0688272.1"/>
    </source>
</evidence>
<keyword evidence="3" id="KW-0732">Signal</keyword>
<protein>
    <submittedName>
        <fullName evidence="6">ABC transporter substrate-binding protein</fullName>
    </submittedName>
</protein>
<sequence length="429" mass="47050">MVRTPHGHDHRAGAPARPRTPLASARPRTAFTRPRTAFTRPRAALAAGGLALAAALAGGCSGGGEEPSALPDVPMQQDVGAGEGRLDLVVWAGYAENGSTDRKVDWVTPFTRSTGCRVQAKIADTSDSMVALMRTGRYDGVSASGDASLRLIYGGTVAPVNTGLISGYDDIAKFLKNQPYNSVRGQMYGIPHGYGANMLMYRTDKLRQRPTSWNVVWEHDSPAAGHVVAYDSPIYIADAALYLKAHRPDLKIRDVYALDEKQFTAAVDLLRRQRPNVNQYWANYLDELQSFKSADNFAGTAWQVTANMATAERAPVATTIPSEGATGWSDTWMISSKARHPNCMYKWMNWITTPRVQAQVAQWFGEAPANPKACAYTAKGFCSTYHVGDPAFYQRLAFWRTPVKDCGDDRGTKCVDYARWAQAWTQIKG</sequence>
<gene>
    <name evidence="6" type="ORF">ACFQZM_27515</name>
</gene>
<keyword evidence="7" id="KW-1185">Reference proteome</keyword>
<dbReference type="Proteomes" id="UP001597063">
    <property type="component" value="Unassembled WGS sequence"/>
</dbReference>
<evidence type="ECO:0000256" key="4">
    <source>
        <dbReference type="ARBA" id="ARBA00022764"/>
    </source>
</evidence>
<evidence type="ECO:0000256" key="2">
    <source>
        <dbReference type="ARBA" id="ARBA00022448"/>
    </source>
</evidence>
<evidence type="ECO:0000256" key="5">
    <source>
        <dbReference type="SAM" id="MobiDB-lite"/>
    </source>
</evidence>
<dbReference type="PANTHER" id="PTHR30222:SF18">
    <property type="entry name" value="BIFUNCTIONAL POLYHYDROXYBUTYRATE SYNTHASE _ ABC TRANSPORTER PERIPLASMIC BINDING PROTEIN-RELATED"/>
    <property type="match status" value="1"/>
</dbReference>
<reference evidence="7" key="1">
    <citation type="journal article" date="2019" name="Int. J. Syst. Evol. Microbiol.">
        <title>The Global Catalogue of Microorganisms (GCM) 10K type strain sequencing project: providing services to taxonomists for standard genome sequencing and annotation.</title>
        <authorList>
            <consortium name="The Broad Institute Genomics Platform"/>
            <consortium name="The Broad Institute Genome Sequencing Center for Infectious Disease"/>
            <person name="Wu L."/>
            <person name="Ma J."/>
        </authorList>
    </citation>
    <scope>NUCLEOTIDE SEQUENCE [LARGE SCALE GENOMIC DNA]</scope>
    <source>
        <strain evidence="7">JCM 9371</strain>
    </source>
</reference>
<proteinExistence type="predicted"/>
<dbReference type="InterPro" id="IPR001188">
    <property type="entry name" value="Sperm_putr-bd"/>
</dbReference>
<dbReference type="PANTHER" id="PTHR30222">
    <property type="entry name" value="SPERMIDINE/PUTRESCINE-BINDING PERIPLASMIC PROTEIN"/>
    <property type="match status" value="1"/>
</dbReference>
<evidence type="ECO:0000313" key="7">
    <source>
        <dbReference type="Proteomes" id="UP001597063"/>
    </source>
</evidence>
<feature type="region of interest" description="Disordered" evidence="5">
    <location>
        <begin position="1"/>
        <end position="35"/>
    </location>
</feature>